<dbReference type="Proteomes" id="UP000427842">
    <property type="component" value="Unassembled WGS sequence"/>
</dbReference>
<name>A0ABQ6VS35_9PROT</name>
<gene>
    <name evidence="5" type="ORF">D3W54_00770</name>
</gene>
<organism evidence="5 6">
    <name type="scientific">Komagataeibacter medellinensis</name>
    <dbReference type="NCBI Taxonomy" id="1177712"/>
    <lineage>
        <taxon>Bacteria</taxon>
        <taxon>Pseudomonadati</taxon>
        <taxon>Pseudomonadota</taxon>
        <taxon>Alphaproteobacteria</taxon>
        <taxon>Acetobacterales</taxon>
        <taxon>Acetobacteraceae</taxon>
        <taxon>Komagataeibacter</taxon>
    </lineage>
</organism>
<evidence type="ECO:0000256" key="1">
    <source>
        <dbReference type="ARBA" id="ARBA00022676"/>
    </source>
</evidence>
<dbReference type="InterPro" id="IPR049625">
    <property type="entry name" value="Glyco_transf_61_cat"/>
</dbReference>
<accession>A0ABQ6VS35</accession>
<dbReference type="RefSeq" id="WP_153467458.1">
    <property type="nucleotide sequence ID" value="NZ_QYAZ01000001.1"/>
</dbReference>
<evidence type="ECO:0000256" key="2">
    <source>
        <dbReference type="ARBA" id="ARBA00022679"/>
    </source>
</evidence>
<reference evidence="5 6" key="1">
    <citation type="submission" date="2018-09" db="EMBL/GenBank/DDBJ databases">
        <title>Genome sequence and characterization of the bcs clusters for the production of nanocellulose from the low pH resistant strain Komagataeibacter medellinensis ID13488.</title>
        <authorList>
            <person name="Hernandez-Arriaga A.M."/>
            <person name="Del Cerro C."/>
            <person name="Urbina L."/>
            <person name="Eceiza A."/>
            <person name="Retegi A."/>
            <person name="Prieto M.A."/>
        </authorList>
    </citation>
    <scope>NUCLEOTIDE SEQUENCE [LARGE SCALE GENOMIC DNA]</scope>
    <source>
        <strain evidence="5 6">ID13488</strain>
    </source>
</reference>
<keyword evidence="1" id="KW-0328">Glycosyltransferase</keyword>
<keyword evidence="3" id="KW-0325">Glycoprotein</keyword>
<proteinExistence type="predicted"/>
<keyword evidence="2" id="KW-0808">Transferase</keyword>
<evidence type="ECO:0000259" key="4">
    <source>
        <dbReference type="Pfam" id="PF04577"/>
    </source>
</evidence>
<evidence type="ECO:0000256" key="3">
    <source>
        <dbReference type="ARBA" id="ARBA00023180"/>
    </source>
</evidence>
<dbReference type="PANTHER" id="PTHR20961">
    <property type="entry name" value="GLYCOSYLTRANSFERASE"/>
    <property type="match status" value="1"/>
</dbReference>
<sequence length="579" mass="65465">MQEPKKEQALLLKTPYEVRSNIEHFFSSYDVIEIADLAEASEYPQARILLCALELTHAADIDTASDFVARVCTRFPMVVFIEPSSDGRAYLAGLGYKSFHENYRENRMFGQINVGFFRKIGQSCGLYHIEHFGIEPTFDVRAWWIVPQTWLHDVDYRELAARPNHVFDETIFNMSAFVVRGFDAPKVSLCSDLELIESRLVQPHARAGGFLLDDFRHAHDLGTQLYATPEDATSLLGGREIHAAVLLDSGATVHNETQAGIQMQWRGMSAPQWLDLSVHELPDCVVGGSGFIFSGRKPVFGSDYLIPYIQTSLHQSVWEGMQKQHHEHVVPGISIMGFNHLYGNYYHFVAEALNAVSLCLNILDGQDGQGTVSILTGTLDPLRRSYFNILLQGRHNVRLVEIARNEYVRTDRTLYCSRLLGRALPQPGLVAERVAFQKTLLEKTGLREIGRTDRLVYISRQDTKARRILNEDALIDRLRSLGFEILVATETSLADQIRIFREARLVVAGHGAGVSNMLFAREGTALLELIQASYLNVGPMRLAQIAGCRYYSMLFFEDGPHNGWYVDIDRVEWAIRQLL</sequence>
<comment type="caution">
    <text evidence="5">The sequence shown here is derived from an EMBL/GenBank/DDBJ whole genome shotgun (WGS) entry which is preliminary data.</text>
</comment>
<evidence type="ECO:0000313" key="5">
    <source>
        <dbReference type="EMBL" id="KAB8123006.1"/>
    </source>
</evidence>
<protein>
    <submittedName>
        <fullName evidence="5">Glycosyltransferase family 61 protein</fullName>
    </submittedName>
</protein>
<feature type="domain" description="Glycosyltransferase 61 catalytic" evidence="4">
    <location>
        <begin position="345"/>
        <end position="526"/>
    </location>
</feature>
<evidence type="ECO:0000313" key="6">
    <source>
        <dbReference type="Proteomes" id="UP000427842"/>
    </source>
</evidence>
<dbReference type="Pfam" id="PF04577">
    <property type="entry name" value="Glyco_transf_61"/>
    <property type="match status" value="1"/>
</dbReference>
<keyword evidence="6" id="KW-1185">Reference proteome</keyword>
<dbReference type="EMBL" id="QYAZ01000001">
    <property type="protein sequence ID" value="KAB8123006.1"/>
    <property type="molecule type" value="Genomic_DNA"/>
</dbReference>
<dbReference type="InterPro" id="IPR007657">
    <property type="entry name" value="Glycosyltransferase_61"/>
</dbReference>